<evidence type="ECO:0000256" key="5">
    <source>
        <dbReference type="ARBA" id="ARBA00022801"/>
    </source>
</evidence>
<comment type="caution">
    <text evidence="9">The sequence shown here is derived from an EMBL/GenBank/DDBJ whole genome shotgun (WGS) entry which is preliminary data.</text>
</comment>
<dbReference type="Gene3D" id="3.30.70.270">
    <property type="match status" value="2"/>
</dbReference>
<accession>A0AAD4V161</accession>
<dbReference type="PANTHER" id="PTHR24559:SF431">
    <property type="entry name" value="RNA-DIRECTED DNA POLYMERASE HOMOLOG"/>
    <property type="match status" value="1"/>
</dbReference>
<dbReference type="Pfam" id="PF00078">
    <property type="entry name" value="RVT_1"/>
    <property type="match status" value="1"/>
</dbReference>
<evidence type="ECO:0000259" key="8">
    <source>
        <dbReference type="PROSITE" id="PS50878"/>
    </source>
</evidence>
<evidence type="ECO:0000256" key="2">
    <source>
        <dbReference type="ARBA" id="ARBA00022695"/>
    </source>
</evidence>
<dbReference type="GO" id="GO:0004519">
    <property type="term" value="F:endonuclease activity"/>
    <property type="evidence" value="ECO:0007669"/>
    <property type="project" value="UniProtKB-KW"/>
</dbReference>
<dbReference type="InterPro" id="IPR000477">
    <property type="entry name" value="RT_dom"/>
</dbReference>
<keyword evidence="1" id="KW-0808">Transferase</keyword>
<keyword evidence="2" id="KW-0548">Nucleotidyltransferase</keyword>
<feature type="region of interest" description="Disordered" evidence="7">
    <location>
        <begin position="419"/>
        <end position="450"/>
    </location>
</feature>
<dbReference type="InterPro" id="IPR041373">
    <property type="entry name" value="RT_RNaseH"/>
</dbReference>
<evidence type="ECO:0000313" key="9">
    <source>
        <dbReference type="EMBL" id="KAI5316610.1"/>
    </source>
</evidence>
<evidence type="ECO:0000256" key="6">
    <source>
        <dbReference type="ARBA" id="ARBA00022918"/>
    </source>
</evidence>
<keyword evidence="4" id="KW-0255">Endonuclease</keyword>
<evidence type="ECO:0000256" key="4">
    <source>
        <dbReference type="ARBA" id="ARBA00022759"/>
    </source>
</evidence>
<dbReference type="Pfam" id="PF17917">
    <property type="entry name" value="RT_RNaseH"/>
    <property type="match status" value="1"/>
</dbReference>
<dbReference type="SUPFAM" id="SSF56672">
    <property type="entry name" value="DNA/RNA polymerases"/>
    <property type="match status" value="1"/>
</dbReference>
<dbReference type="GO" id="GO:0003964">
    <property type="term" value="F:RNA-directed DNA polymerase activity"/>
    <property type="evidence" value="ECO:0007669"/>
    <property type="project" value="UniProtKB-KW"/>
</dbReference>
<dbReference type="EMBL" id="JAJFAZ020000007">
    <property type="protein sequence ID" value="KAI5316610.1"/>
    <property type="molecule type" value="Genomic_DNA"/>
</dbReference>
<evidence type="ECO:0000256" key="7">
    <source>
        <dbReference type="SAM" id="MobiDB-lite"/>
    </source>
</evidence>
<evidence type="ECO:0000256" key="3">
    <source>
        <dbReference type="ARBA" id="ARBA00022722"/>
    </source>
</evidence>
<keyword evidence="3" id="KW-0540">Nuclease</keyword>
<organism evidence="9 10">
    <name type="scientific">Prunus dulcis</name>
    <name type="common">Almond</name>
    <name type="synonym">Amygdalus dulcis</name>
    <dbReference type="NCBI Taxonomy" id="3755"/>
    <lineage>
        <taxon>Eukaryota</taxon>
        <taxon>Viridiplantae</taxon>
        <taxon>Streptophyta</taxon>
        <taxon>Embryophyta</taxon>
        <taxon>Tracheophyta</taxon>
        <taxon>Spermatophyta</taxon>
        <taxon>Magnoliopsida</taxon>
        <taxon>eudicotyledons</taxon>
        <taxon>Gunneridae</taxon>
        <taxon>Pentapetalae</taxon>
        <taxon>rosids</taxon>
        <taxon>fabids</taxon>
        <taxon>Rosales</taxon>
        <taxon>Rosaceae</taxon>
        <taxon>Amygdaloideae</taxon>
        <taxon>Amygdaleae</taxon>
        <taxon>Prunus</taxon>
    </lineage>
</organism>
<name>A0AAD4V161_PRUDU</name>
<dbReference type="PANTHER" id="PTHR24559">
    <property type="entry name" value="TRANSPOSON TY3-I GAG-POL POLYPROTEIN"/>
    <property type="match status" value="1"/>
</dbReference>
<feature type="domain" description="Reverse transcriptase" evidence="8">
    <location>
        <begin position="1"/>
        <end position="225"/>
    </location>
</feature>
<evidence type="ECO:0000256" key="1">
    <source>
        <dbReference type="ARBA" id="ARBA00022679"/>
    </source>
</evidence>
<dbReference type="InterPro" id="IPR043128">
    <property type="entry name" value="Rev_trsase/Diguanyl_cyclase"/>
</dbReference>
<gene>
    <name evidence="9" type="ORF">L3X38_036317</name>
</gene>
<reference evidence="9 10" key="1">
    <citation type="journal article" date="2022" name="G3 (Bethesda)">
        <title>Whole-genome sequence and methylome profiling of the almond [Prunus dulcis (Mill.) D.A. Webb] cultivar 'Nonpareil'.</title>
        <authorList>
            <person name="D'Amico-Willman K.M."/>
            <person name="Ouma W.Z."/>
            <person name="Meulia T."/>
            <person name="Sideli G.M."/>
            <person name="Gradziel T.M."/>
            <person name="Fresnedo-Ramirez J."/>
        </authorList>
    </citation>
    <scope>NUCLEOTIDE SEQUENCE [LARGE SCALE GENOMIC DNA]</scope>
    <source>
        <strain evidence="9">Clone GOH B32 T37-40</strain>
    </source>
</reference>
<sequence length="465" mass="52644">MPGIDPEVISHKLTISPAYKPVRQKRRSYDAERYEAMRTEVDKLQTIGFIREATYPVWLANSVMVRKTTGGWRMCQDYTDLNKACPKDSFPLPRMDQLVDATAGHELLSFMDAYSGYNQIFMHPPDSEHTAFITDKGLYCYNVMPFGLKNAGATYQRLVNKIFAGYIGNIMEVYVDDMLVKSRTAEEHLQNLSIMFGILRDYRMRLNPKKCAFGVSSGKFLGFMISQKGIEANPEKIKAIINMERPKTTKDIQSLTGRVAALTRFISKATDKCVPFFKALKGGKHNIIWTAECDKAFQDLKNYMSKAPFSVLIRKPEKAELPIFYVSKALQSAKLRYPPLEQLALALVVSARRLRPYFQAHGIKVLTNQPLRQVLQKPEISGRLIKWAIELGEFDIQFISRPAEKGQAVADFISELTPSTAQPAPEAMTETNLPDQPDSERFDTSTPVWGLHVDGSAKDAEQAWY</sequence>
<dbReference type="Proteomes" id="UP001054821">
    <property type="component" value="Chromosome 7"/>
</dbReference>
<dbReference type="CDD" id="cd01647">
    <property type="entry name" value="RT_LTR"/>
    <property type="match status" value="1"/>
</dbReference>
<dbReference type="InterPro" id="IPR053134">
    <property type="entry name" value="RNA-dir_DNA_polymerase"/>
</dbReference>
<dbReference type="AlphaFoldDB" id="A0AAD4V161"/>
<keyword evidence="5" id="KW-0378">Hydrolase</keyword>
<dbReference type="Gene3D" id="3.10.10.10">
    <property type="entry name" value="HIV Type 1 Reverse Transcriptase, subunit A, domain 1"/>
    <property type="match status" value="1"/>
</dbReference>
<keyword evidence="10" id="KW-1185">Reference proteome</keyword>
<dbReference type="PROSITE" id="PS50878">
    <property type="entry name" value="RT_POL"/>
    <property type="match status" value="1"/>
</dbReference>
<dbReference type="InterPro" id="IPR043502">
    <property type="entry name" value="DNA/RNA_pol_sf"/>
</dbReference>
<dbReference type="GO" id="GO:0016787">
    <property type="term" value="F:hydrolase activity"/>
    <property type="evidence" value="ECO:0007669"/>
    <property type="project" value="UniProtKB-KW"/>
</dbReference>
<protein>
    <recommendedName>
        <fullName evidence="8">Reverse transcriptase domain-containing protein</fullName>
    </recommendedName>
</protein>
<keyword evidence="6" id="KW-0695">RNA-directed DNA polymerase</keyword>
<proteinExistence type="predicted"/>
<evidence type="ECO:0000313" key="10">
    <source>
        <dbReference type="Proteomes" id="UP001054821"/>
    </source>
</evidence>